<feature type="transmembrane region" description="Helical" evidence="7">
    <location>
        <begin position="80"/>
        <end position="101"/>
    </location>
</feature>
<organism evidence="9 10">
    <name type="scientific">Microbacterium maritypicum</name>
    <name type="common">Microbacterium liquefaciens</name>
    <dbReference type="NCBI Taxonomy" id="33918"/>
    <lineage>
        <taxon>Bacteria</taxon>
        <taxon>Bacillati</taxon>
        <taxon>Actinomycetota</taxon>
        <taxon>Actinomycetes</taxon>
        <taxon>Micrococcales</taxon>
        <taxon>Microbacteriaceae</taxon>
        <taxon>Microbacterium</taxon>
    </lineage>
</organism>
<feature type="domain" description="Peptidase M48" evidence="8">
    <location>
        <begin position="119"/>
        <end position="185"/>
    </location>
</feature>
<name>A0AAJ5VAX0_MICMQ</name>
<keyword evidence="1 6" id="KW-0645">Protease</keyword>
<comment type="cofactor">
    <cofactor evidence="6">
        <name>Zn(2+)</name>
        <dbReference type="ChEBI" id="CHEBI:29105"/>
    </cofactor>
    <text evidence="6">Binds 1 zinc ion per subunit.</text>
</comment>
<evidence type="ECO:0000259" key="8">
    <source>
        <dbReference type="Pfam" id="PF01435"/>
    </source>
</evidence>
<accession>A0AAJ5VAX0</accession>
<evidence type="ECO:0000256" key="6">
    <source>
        <dbReference type="RuleBase" id="RU003983"/>
    </source>
</evidence>
<dbReference type="GO" id="GO:0006508">
    <property type="term" value="P:proteolysis"/>
    <property type="evidence" value="ECO:0007669"/>
    <property type="project" value="UniProtKB-KW"/>
</dbReference>
<evidence type="ECO:0000313" key="9">
    <source>
        <dbReference type="EMBL" id="WEF20849.1"/>
    </source>
</evidence>
<keyword evidence="3 6" id="KW-0378">Hydrolase</keyword>
<evidence type="ECO:0000313" key="10">
    <source>
        <dbReference type="Proteomes" id="UP001214756"/>
    </source>
</evidence>
<keyword evidence="7" id="KW-1133">Transmembrane helix</keyword>
<keyword evidence="5 6" id="KW-0482">Metalloprotease</keyword>
<keyword evidence="2" id="KW-0479">Metal-binding</keyword>
<dbReference type="RefSeq" id="WP_275093167.1">
    <property type="nucleotide sequence ID" value="NZ_CP118606.1"/>
</dbReference>
<proteinExistence type="inferred from homology"/>
<dbReference type="AlphaFoldDB" id="A0AAJ5VAX0"/>
<dbReference type="Pfam" id="PF01435">
    <property type="entry name" value="Peptidase_M48"/>
    <property type="match status" value="1"/>
</dbReference>
<evidence type="ECO:0000256" key="2">
    <source>
        <dbReference type="ARBA" id="ARBA00022723"/>
    </source>
</evidence>
<evidence type="ECO:0000256" key="1">
    <source>
        <dbReference type="ARBA" id="ARBA00022670"/>
    </source>
</evidence>
<keyword evidence="4 6" id="KW-0862">Zinc</keyword>
<dbReference type="PANTHER" id="PTHR34978">
    <property type="entry name" value="POSSIBLE SENSOR-TRANSDUCER PROTEIN BLAR"/>
    <property type="match status" value="1"/>
</dbReference>
<evidence type="ECO:0000256" key="5">
    <source>
        <dbReference type="ARBA" id="ARBA00023049"/>
    </source>
</evidence>
<evidence type="ECO:0000256" key="3">
    <source>
        <dbReference type="ARBA" id="ARBA00022801"/>
    </source>
</evidence>
<dbReference type="GO" id="GO:0046872">
    <property type="term" value="F:metal ion binding"/>
    <property type="evidence" value="ECO:0007669"/>
    <property type="project" value="UniProtKB-KW"/>
</dbReference>
<gene>
    <name evidence="9" type="ORF">PWF71_16400</name>
</gene>
<dbReference type="InterPro" id="IPR052173">
    <property type="entry name" value="Beta-lactam_resp_regulator"/>
</dbReference>
<keyword evidence="7" id="KW-0812">Transmembrane</keyword>
<dbReference type="InterPro" id="IPR001915">
    <property type="entry name" value="Peptidase_M48"/>
</dbReference>
<comment type="similarity">
    <text evidence="6">Belongs to the peptidase M48 family.</text>
</comment>
<dbReference type="EMBL" id="CP118606">
    <property type="protein sequence ID" value="WEF20849.1"/>
    <property type="molecule type" value="Genomic_DNA"/>
</dbReference>
<reference evidence="9" key="1">
    <citation type="submission" date="2023-02" db="EMBL/GenBank/DDBJ databases">
        <title>Genome sequence of Microbacterium liquefaciens B1075.</title>
        <authorList>
            <person name="Cao J."/>
            <person name="Li X."/>
        </authorList>
    </citation>
    <scope>NUCLEOTIDE SEQUENCE</scope>
    <source>
        <strain evidence="9">B1075</strain>
    </source>
</reference>
<sequence length="275" mass="28711">MTGEGLLLFTAASAGAAVLTAVLSPLVLTVGRWQLLHPRSALTAWFVAFFLGLSLAAAAVAGSVMAAVTVSEVASHGQAVLVTAGGWLGLGAFGAVIAFVATSAADSTGAEQSSQVAAALAKSREERGGFTLVRFRCDQPIACAVPGKHPEILLSTAMEETLTVSQLQAVLAHEYAHLRQWHGWAVRIAQINALCLPRVLPGRALQRATVLLIELAADDAAARQAGAAHLANALTVLANTTGDESMHLRAVRLTARRWPSAGRRRLPQAIRILPT</sequence>
<keyword evidence="7" id="KW-0472">Membrane</keyword>
<feature type="transmembrane region" description="Helical" evidence="7">
    <location>
        <begin position="42"/>
        <end position="68"/>
    </location>
</feature>
<dbReference type="EC" id="3.4.24.-" evidence="9"/>
<evidence type="ECO:0000256" key="4">
    <source>
        <dbReference type="ARBA" id="ARBA00022833"/>
    </source>
</evidence>
<evidence type="ECO:0000256" key="7">
    <source>
        <dbReference type="SAM" id="Phobius"/>
    </source>
</evidence>
<feature type="transmembrane region" description="Helical" evidence="7">
    <location>
        <begin position="6"/>
        <end position="30"/>
    </location>
</feature>
<dbReference type="GO" id="GO:0004222">
    <property type="term" value="F:metalloendopeptidase activity"/>
    <property type="evidence" value="ECO:0007669"/>
    <property type="project" value="InterPro"/>
</dbReference>
<dbReference type="Proteomes" id="UP001214756">
    <property type="component" value="Chromosome"/>
</dbReference>
<protein>
    <submittedName>
        <fullName evidence="9">M48 family metalloprotease</fullName>
        <ecNumber evidence="9">3.4.24.-</ecNumber>
    </submittedName>
</protein>
<dbReference type="PANTHER" id="PTHR34978:SF3">
    <property type="entry name" value="SLR0241 PROTEIN"/>
    <property type="match status" value="1"/>
</dbReference>
<dbReference type="Gene3D" id="3.30.2010.10">
    <property type="entry name" value="Metalloproteases ('zincins'), catalytic domain"/>
    <property type="match status" value="1"/>
</dbReference>